<protein>
    <submittedName>
        <fullName evidence="1">Uncharacterized protein</fullName>
    </submittedName>
</protein>
<comment type="caution">
    <text evidence="1">The sequence shown here is derived from an EMBL/GenBank/DDBJ whole genome shotgun (WGS) entry which is preliminary data.</text>
</comment>
<dbReference type="Proteomes" id="UP000320455">
    <property type="component" value="Unassembled WGS sequence"/>
</dbReference>
<evidence type="ECO:0000313" key="1">
    <source>
        <dbReference type="EMBL" id="TWQ54207.1"/>
    </source>
</evidence>
<reference evidence="2" key="1">
    <citation type="journal article" date="2020" name="Phytopathology">
        <title>Genomic acquisitions in emerging populations of Xanthomonas vasicola pv. vasculorum infecting corn in the U.S. and Argentina.</title>
        <authorList>
            <person name="Perez-Quintero A.L."/>
        </authorList>
    </citation>
    <scope>NUCLEOTIDE SEQUENCE [LARGE SCALE GENOMIC DNA]</scope>
    <source>
        <strain evidence="2">Xvh-L</strain>
    </source>
</reference>
<proteinExistence type="predicted"/>
<keyword evidence="2" id="KW-1185">Reference proteome</keyword>
<gene>
    <name evidence="1" type="ORF">FQK01_08095</name>
</gene>
<name>A0ABD7SBN4_XANVA</name>
<organism evidence="1 2">
    <name type="scientific">Xanthomonas vasicola</name>
    <dbReference type="NCBI Taxonomy" id="56459"/>
    <lineage>
        <taxon>Bacteria</taxon>
        <taxon>Pseudomonadati</taxon>
        <taxon>Pseudomonadota</taxon>
        <taxon>Gammaproteobacteria</taxon>
        <taxon>Lysobacterales</taxon>
        <taxon>Lysobacteraceae</taxon>
        <taxon>Xanthomonas</taxon>
    </lineage>
</organism>
<sequence length="83" mass="9167">MESHHSSAGGNGAVMRARWGRAHWPEHDAPVCAPILAIFICTHNHRTAVRMRASATAVMPRRMIVQLRNMLFSACAVAKCDKT</sequence>
<accession>A0ABD7SBN4</accession>
<evidence type="ECO:0000313" key="2">
    <source>
        <dbReference type="Proteomes" id="UP000320455"/>
    </source>
</evidence>
<dbReference type="EMBL" id="VOCK01000010">
    <property type="protein sequence ID" value="TWQ54207.1"/>
    <property type="molecule type" value="Genomic_DNA"/>
</dbReference>
<dbReference type="AlphaFoldDB" id="A0ABD7SBN4"/>